<dbReference type="Proteomes" id="UP000219621">
    <property type="component" value="Unassembled WGS sequence"/>
</dbReference>
<protein>
    <submittedName>
        <fullName evidence="1">Uncharacterized protein</fullName>
    </submittedName>
</protein>
<sequence length="234" mass="25204">MFVICVQRDDGFSSAAGDREAAQADTRWSSLVDAACRSAEGKRLTARLTMYEAEAPNETAAVAAVRAGMARELKSIRILPPPDVARKVTIGGPGAVTSERLEQAQKAIDQEAAVYPDRARDDLRALQALVARMAAEGCPKGSDLEAAFLGRVYEIKGQGGTFGYPSMTAVAHHLYLMGRARDLGDPRIIEAIKVHIDTMSLILKSRITGTTEEGRMLVGRLHDVVVKMIGKPEA</sequence>
<evidence type="ECO:0000313" key="2">
    <source>
        <dbReference type="Proteomes" id="UP000219621"/>
    </source>
</evidence>
<dbReference type="AlphaFoldDB" id="A0A286G433"/>
<name>A0A286G433_9PROT</name>
<dbReference type="OrthoDB" id="9786548at2"/>
<evidence type="ECO:0000313" key="1">
    <source>
        <dbReference type="EMBL" id="SOD90253.1"/>
    </source>
</evidence>
<reference evidence="1 2" key="1">
    <citation type="submission" date="2017-09" db="EMBL/GenBank/DDBJ databases">
        <authorList>
            <person name="Ehlers B."/>
            <person name="Leendertz F.H."/>
        </authorList>
    </citation>
    <scope>NUCLEOTIDE SEQUENCE [LARGE SCALE GENOMIC DNA]</scope>
    <source>
        <strain evidence="1 2">USBA 140</strain>
    </source>
</reference>
<organism evidence="1 2">
    <name type="scientific">Caenispirillum bisanense</name>
    <dbReference type="NCBI Taxonomy" id="414052"/>
    <lineage>
        <taxon>Bacteria</taxon>
        <taxon>Pseudomonadati</taxon>
        <taxon>Pseudomonadota</taxon>
        <taxon>Alphaproteobacteria</taxon>
        <taxon>Rhodospirillales</taxon>
        <taxon>Novispirillaceae</taxon>
        <taxon>Caenispirillum</taxon>
    </lineage>
</organism>
<dbReference type="RefSeq" id="WP_097277376.1">
    <property type="nucleotide sequence ID" value="NZ_OCNJ01000001.1"/>
</dbReference>
<dbReference type="EMBL" id="OCNJ01000001">
    <property type="protein sequence ID" value="SOD90253.1"/>
    <property type="molecule type" value="Genomic_DNA"/>
</dbReference>
<gene>
    <name evidence="1" type="ORF">SAMN05421508_101490</name>
</gene>
<keyword evidence="2" id="KW-1185">Reference proteome</keyword>
<proteinExistence type="predicted"/>
<accession>A0A286G433</accession>